<protein>
    <recommendedName>
        <fullName evidence="3">NmrA-like domain-containing protein</fullName>
    </recommendedName>
</protein>
<keyword evidence="2" id="KW-0560">Oxidoreductase</keyword>
<dbReference type="SUPFAM" id="SSF55961">
    <property type="entry name" value="Bet v1-like"/>
    <property type="match status" value="1"/>
</dbReference>
<gene>
    <name evidence="4" type="ORF">FPRO05_05607</name>
</gene>
<dbReference type="PANTHER" id="PTHR47706">
    <property type="entry name" value="NMRA-LIKE FAMILY PROTEIN"/>
    <property type="match status" value="1"/>
</dbReference>
<dbReference type="Proteomes" id="UP000251714">
    <property type="component" value="Unassembled WGS sequence"/>
</dbReference>
<dbReference type="InterPro" id="IPR008030">
    <property type="entry name" value="NmrA-like"/>
</dbReference>
<evidence type="ECO:0000259" key="3">
    <source>
        <dbReference type="Pfam" id="PF05368"/>
    </source>
</evidence>
<dbReference type="InterPro" id="IPR036291">
    <property type="entry name" value="NAD(P)-bd_dom_sf"/>
</dbReference>
<dbReference type="InterPro" id="IPR023393">
    <property type="entry name" value="START-like_dom_sf"/>
</dbReference>
<organism evidence="4 5">
    <name type="scientific">Gibberella intermedia</name>
    <name type="common">Bulb rot disease fungus</name>
    <name type="synonym">Fusarium proliferatum</name>
    <dbReference type="NCBI Taxonomy" id="948311"/>
    <lineage>
        <taxon>Eukaryota</taxon>
        <taxon>Fungi</taxon>
        <taxon>Dikarya</taxon>
        <taxon>Ascomycota</taxon>
        <taxon>Pezizomycotina</taxon>
        <taxon>Sordariomycetes</taxon>
        <taxon>Hypocreomycetidae</taxon>
        <taxon>Hypocreales</taxon>
        <taxon>Nectriaceae</taxon>
        <taxon>Fusarium</taxon>
        <taxon>Fusarium fujikuroi species complex</taxon>
    </lineage>
</organism>
<dbReference type="GO" id="GO:0016491">
    <property type="term" value="F:oxidoreductase activity"/>
    <property type="evidence" value="ECO:0007669"/>
    <property type="project" value="UniProtKB-KW"/>
</dbReference>
<dbReference type="EMBL" id="PKMI01000072">
    <property type="protein sequence ID" value="RBA09671.1"/>
    <property type="molecule type" value="Genomic_DNA"/>
</dbReference>
<dbReference type="PANTHER" id="PTHR47706:SF9">
    <property type="entry name" value="NMRA-LIKE DOMAIN-CONTAINING PROTEIN-RELATED"/>
    <property type="match status" value="1"/>
</dbReference>
<reference evidence="4 5" key="1">
    <citation type="submission" date="2017-12" db="EMBL/GenBank/DDBJ databases">
        <title>Genome sequence of the mycotoxigenic crop pathogen Fusarium proliferatum, strain ITEM 2341 from Date Palm.</title>
        <authorList>
            <person name="Almiman B.F."/>
            <person name="Shittu T.A."/>
            <person name="Muthumeenakshi S."/>
            <person name="Baroncelli R."/>
            <person name="Sreenivasaprasada S."/>
        </authorList>
    </citation>
    <scope>NUCLEOTIDE SEQUENCE [LARGE SCALE GENOMIC DNA]</scope>
    <source>
        <strain evidence="4 5">ITEM 2341</strain>
    </source>
</reference>
<keyword evidence="1" id="KW-0521">NADP</keyword>
<evidence type="ECO:0000313" key="4">
    <source>
        <dbReference type="EMBL" id="RBA09671.1"/>
    </source>
</evidence>
<evidence type="ECO:0000256" key="1">
    <source>
        <dbReference type="ARBA" id="ARBA00022857"/>
    </source>
</evidence>
<dbReference type="InterPro" id="IPR051609">
    <property type="entry name" value="NmrA/Isoflavone_reductase-like"/>
</dbReference>
<dbReference type="Pfam" id="PF05368">
    <property type="entry name" value="NmrA"/>
    <property type="match status" value="1"/>
</dbReference>
<name>A0A365MM94_GIBIN</name>
<proteinExistence type="predicted"/>
<dbReference type="Gene3D" id="3.30.530.20">
    <property type="match status" value="1"/>
</dbReference>
<dbReference type="Gene3D" id="3.90.25.10">
    <property type="entry name" value="UDP-galactose 4-epimerase, domain 1"/>
    <property type="match status" value="1"/>
</dbReference>
<dbReference type="CDD" id="cd05259">
    <property type="entry name" value="PCBER_SDR_a"/>
    <property type="match status" value="1"/>
</dbReference>
<dbReference type="AlphaFoldDB" id="A0A365MM94"/>
<evidence type="ECO:0000313" key="5">
    <source>
        <dbReference type="Proteomes" id="UP000251714"/>
    </source>
</evidence>
<accession>A0A365MM94</accession>
<sequence>MSLVTKVAVIGASGNVGKSTVKALLQEGFQVTGLTRASSNSTLPQSINTVKTDYSEESLVKALSGHDAVVSTASGIAPGQILPFQKLMVNAAIKAGVKVFVPSEFGVDTANPEAPKVIPFVQDKIDTLDYIKTKNGELSWIAIVSGAMFDWGLNIPGFGGFDIAARTVRLFDGGDIAYEATNLDQVGRAIAKSLKHLEITRNQHVYVNSFTVTQNDVLHALEKATGDKFQVSHGTVKGLWEAGAEQVRNGDAMGALAQISGAIYGRGGVANYSVDKGLWNDKIGRLYVYGQLSIKSVRSLVVEDVFIYELTSQFHILFLERSFTMQSAIIWPIKFLPGTTDNYTSNEVIVRDITAAQVWANLTDITQWESYYNNCSHITPPVTGNSLKKGDEFSFSTFGFGPFPAEVMESVPPSAGSPGRLAWRAWVDGDESSKLDVYHAWIVEDLGYGAVRILTQESQIGQPGAKLAATKPNPILNGHQEWLDSLVNFTKQKQNASS</sequence>
<feature type="domain" description="NmrA-like" evidence="3">
    <location>
        <begin position="6"/>
        <end position="235"/>
    </location>
</feature>
<dbReference type="Gene3D" id="3.40.50.720">
    <property type="entry name" value="NAD(P)-binding Rossmann-like Domain"/>
    <property type="match status" value="1"/>
</dbReference>
<evidence type="ECO:0000256" key="2">
    <source>
        <dbReference type="ARBA" id="ARBA00023002"/>
    </source>
</evidence>
<dbReference type="SUPFAM" id="SSF51735">
    <property type="entry name" value="NAD(P)-binding Rossmann-fold domains"/>
    <property type="match status" value="1"/>
</dbReference>
<dbReference type="InterPro" id="IPR045312">
    <property type="entry name" value="PCBER-like"/>
</dbReference>
<comment type="caution">
    <text evidence="4">The sequence shown here is derived from an EMBL/GenBank/DDBJ whole genome shotgun (WGS) entry which is preliminary data.</text>
</comment>